<dbReference type="EMBL" id="QKTW01000025">
    <property type="protein sequence ID" value="PZF71332.1"/>
    <property type="molecule type" value="Genomic_DNA"/>
</dbReference>
<name>A0A2W2ACI3_9BACT</name>
<accession>A0A2W2ACI3</accession>
<protein>
    <recommendedName>
        <fullName evidence="4">DUF1795 domain-containing protein</fullName>
    </recommendedName>
</protein>
<dbReference type="Gene3D" id="3.40.1000.10">
    <property type="entry name" value="Mog1/PsbP, alpha/beta/alpha sandwich"/>
    <property type="match status" value="1"/>
</dbReference>
<keyword evidence="1" id="KW-0812">Transmembrane</keyword>
<comment type="caution">
    <text evidence="2">The sequence shown here is derived from an EMBL/GenBank/DDBJ whole genome shotgun (WGS) entry which is preliminary data.</text>
</comment>
<sequence length="245" mass="27424">MPTDTKRSDWVPVIKWLVIGVVILLALLIFKNPIARLLDRANDVEFNPKEGVIAIKTTQTPVGELKVSSEKVSEVNAGSAVKADHPDFKNNVTSDYVLGWPPETWMRDDGYISTLQNGYTEMGVNAKVLMYCRQKVPNNMGFTANVFVTTMPYDNRYSFEDQVKQTERSLETYMNAQVVTDEIDAATKGATIIINFTFNGVSVYQIQRYGYKDGNIMQVVATTTVDDTAAQAQIKSIVNSFRIVE</sequence>
<proteinExistence type="predicted"/>
<feature type="transmembrane region" description="Helical" evidence="1">
    <location>
        <begin position="12"/>
        <end position="30"/>
    </location>
</feature>
<evidence type="ECO:0008006" key="4">
    <source>
        <dbReference type="Google" id="ProtNLM"/>
    </source>
</evidence>
<dbReference type="AlphaFoldDB" id="A0A2W2ACI3"/>
<reference evidence="2 3" key="1">
    <citation type="submission" date="2018-06" db="EMBL/GenBank/DDBJ databases">
        <title>Mucibacter soli gen. nov., sp. nov., a new member of the family Chitinophagaceae producing mucin.</title>
        <authorList>
            <person name="Kim M.-K."/>
            <person name="Park S."/>
            <person name="Kim T.-S."/>
            <person name="Joung Y."/>
            <person name="Han J.-H."/>
            <person name="Kim S.B."/>
        </authorList>
    </citation>
    <scope>NUCLEOTIDE SEQUENCE [LARGE SCALE GENOMIC DNA]</scope>
    <source>
        <strain evidence="2 3">R1-15</strain>
    </source>
</reference>
<evidence type="ECO:0000313" key="2">
    <source>
        <dbReference type="EMBL" id="PZF71332.1"/>
    </source>
</evidence>
<dbReference type="Proteomes" id="UP000248745">
    <property type="component" value="Unassembled WGS sequence"/>
</dbReference>
<keyword evidence="1" id="KW-1133">Transmembrane helix</keyword>
<evidence type="ECO:0000313" key="3">
    <source>
        <dbReference type="Proteomes" id="UP000248745"/>
    </source>
</evidence>
<dbReference type="RefSeq" id="WP_111000477.1">
    <property type="nucleotide sequence ID" value="NZ_QKTW01000025.1"/>
</dbReference>
<keyword evidence="3" id="KW-1185">Reference proteome</keyword>
<organism evidence="2 3">
    <name type="scientific">Taibaiella soli</name>
    <dbReference type="NCBI Taxonomy" id="1649169"/>
    <lineage>
        <taxon>Bacteria</taxon>
        <taxon>Pseudomonadati</taxon>
        <taxon>Bacteroidota</taxon>
        <taxon>Chitinophagia</taxon>
        <taxon>Chitinophagales</taxon>
        <taxon>Chitinophagaceae</taxon>
        <taxon>Taibaiella</taxon>
    </lineage>
</organism>
<evidence type="ECO:0000256" key="1">
    <source>
        <dbReference type="SAM" id="Phobius"/>
    </source>
</evidence>
<gene>
    <name evidence="2" type="ORF">DN068_18735</name>
</gene>
<keyword evidence="1" id="KW-0472">Membrane</keyword>